<dbReference type="Pfam" id="PF12833">
    <property type="entry name" value="HTH_18"/>
    <property type="match status" value="1"/>
</dbReference>
<organism evidence="5 6">
    <name type="scientific">Pedobacter segetis</name>
    <dbReference type="NCBI Taxonomy" id="2793069"/>
    <lineage>
        <taxon>Bacteria</taxon>
        <taxon>Pseudomonadati</taxon>
        <taxon>Bacteroidota</taxon>
        <taxon>Sphingobacteriia</taxon>
        <taxon>Sphingobacteriales</taxon>
        <taxon>Sphingobacteriaceae</taxon>
        <taxon>Pedobacter</taxon>
    </lineage>
</organism>
<dbReference type="PROSITE" id="PS01124">
    <property type="entry name" value="HTH_ARAC_FAMILY_2"/>
    <property type="match status" value="1"/>
</dbReference>
<dbReference type="EMBL" id="JAEHFY010000015">
    <property type="protein sequence ID" value="MBK0383618.1"/>
    <property type="molecule type" value="Genomic_DNA"/>
</dbReference>
<dbReference type="Gene3D" id="1.10.10.60">
    <property type="entry name" value="Homeodomain-like"/>
    <property type="match status" value="2"/>
</dbReference>
<keyword evidence="3" id="KW-0804">Transcription</keyword>
<evidence type="ECO:0000313" key="5">
    <source>
        <dbReference type="EMBL" id="MBK0383618.1"/>
    </source>
</evidence>
<dbReference type="SUPFAM" id="SSF51215">
    <property type="entry name" value="Regulatory protein AraC"/>
    <property type="match status" value="1"/>
</dbReference>
<dbReference type="InterPro" id="IPR018060">
    <property type="entry name" value="HTH_AraC"/>
</dbReference>
<dbReference type="InterPro" id="IPR009057">
    <property type="entry name" value="Homeodomain-like_sf"/>
</dbReference>
<reference evidence="5 6" key="1">
    <citation type="submission" date="2020-12" db="EMBL/GenBank/DDBJ databases">
        <title>Bacterial novel species Pedobacter sp. SD-b isolated from soil.</title>
        <authorList>
            <person name="Jung H.-Y."/>
        </authorList>
    </citation>
    <scope>NUCLEOTIDE SEQUENCE [LARGE SCALE GENOMIC DNA]</scope>
    <source>
        <strain evidence="5 6">SD-b</strain>
    </source>
</reference>
<dbReference type="PRINTS" id="PR00032">
    <property type="entry name" value="HTHARAC"/>
</dbReference>
<evidence type="ECO:0000256" key="3">
    <source>
        <dbReference type="ARBA" id="ARBA00023163"/>
    </source>
</evidence>
<name>A0ABS1BLE0_9SPHI</name>
<feature type="domain" description="HTH araC/xylS-type" evidence="4">
    <location>
        <begin position="198"/>
        <end position="296"/>
    </location>
</feature>
<evidence type="ECO:0000256" key="1">
    <source>
        <dbReference type="ARBA" id="ARBA00023015"/>
    </source>
</evidence>
<evidence type="ECO:0000313" key="6">
    <source>
        <dbReference type="Proteomes" id="UP000660024"/>
    </source>
</evidence>
<dbReference type="PANTHER" id="PTHR43280">
    <property type="entry name" value="ARAC-FAMILY TRANSCRIPTIONAL REGULATOR"/>
    <property type="match status" value="1"/>
</dbReference>
<dbReference type="Gene3D" id="2.60.120.280">
    <property type="entry name" value="Regulatory protein AraC"/>
    <property type="match status" value="1"/>
</dbReference>
<dbReference type="RefSeq" id="WP_200586526.1">
    <property type="nucleotide sequence ID" value="NZ_JAEHFY010000015.1"/>
</dbReference>
<comment type="caution">
    <text evidence="5">The sequence shown here is derived from an EMBL/GenBank/DDBJ whole genome shotgun (WGS) entry which is preliminary data.</text>
</comment>
<evidence type="ECO:0000259" key="4">
    <source>
        <dbReference type="PROSITE" id="PS01124"/>
    </source>
</evidence>
<accession>A0ABS1BLE0</accession>
<sequence length="301" mass="35198">MKSEKEKFKKDGFDGQKAIVLPKSVINKFCVNNSLINKAFITDVGYYPRARFHYRERPHGAEQNILIYCVEGSGYVSIDKKKHTIYPGDFFVIPSGKAHAYETDLKNPWTIYWCHFKGEQSDEIIEQIRLKYGSLKASVSFTDIRLELFNKLYQNLENGYSYENISYVNLILPQFLATFLFSDRFVSNLEGNDEDLIEKTIRYMQENIDQSITLEKLSKHINTSASHYCAIFKKKTGFPPIEYLNHLKIQMACQYLQFTDSRIKEIALKVGIDDQYYFSRLFTKTMGFSPSEYRDQRKAVK</sequence>
<dbReference type="InterPro" id="IPR037923">
    <property type="entry name" value="HTH-like"/>
</dbReference>
<keyword evidence="1" id="KW-0805">Transcription regulation</keyword>
<dbReference type="CDD" id="cd06986">
    <property type="entry name" value="cupin_MmsR-like_N"/>
    <property type="match status" value="1"/>
</dbReference>
<dbReference type="InterPro" id="IPR018062">
    <property type="entry name" value="HTH_AraC-typ_CS"/>
</dbReference>
<dbReference type="InterPro" id="IPR003313">
    <property type="entry name" value="AraC-bd"/>
</dbReference>
<keyword evidence="2" id="KW-0238">DNA-binding</keyword>
<proteinExistence type="predicted"/>
<dbReference type="PANTHER" id="PTHR43280:SF30">
    <property type="entry name" value="MMSAB OPERON REGULATORY PROTEIN"/>
    <property type="match status" value="1"/>
</dbReference>
<dbReference type="PROSITE" id="PS00041">
    <property type="entry name" value="HTH_ARAC_FAMILY_1"/>
    <property type="match status" value="1"/>
</dbReference>
<dbReference type="Proteomes" id="UP000660024">
    <property type="component" value="Unassembled WGS sequence"/>
</dbReference>
<dbReference type="SUPFAM" id="SSF46689">
    <property type="entry name" value="Homeodomain-like"/>
    <property type="match status" value="2"/>
</dbReference>
<dbReference type="Pfam" id="PF02311">
    <property type="entry name" value="AraC_binding"/>
    <property type="match status" value="1"/>
</dbReference>
<protein>
    <submittedName>
        <fullName evidence="5">AraC family transcriptional regulator</fullName>
    </submittedName>
</protein>
<dbReference type="SMART" id="SM00342">
    <property type="entry name" value="HTH_ARAC"/>
    <property type="match status" value="1"/>
</dbReference>
<evidence type="ECO:0000256" key="2">
    <source>
        <dbReference type="ARBA" id="ARBA00023125"/>
    </source>
</evidence>
<dbReference type="InterPro" id="IPR020449">
    <property type="entry name" value="Tscrpt_reg_AraC-type_HTH"/>
</dbReference>
<keyword evidence="6" id="KW-1185">Reference proteome</keyword>
<gene>
    <name evidence="5" type="ORF">I5M32_11680</name>
</gene>